<dbReference type="EMBL" id="AFZZ01000126">
    <property type="protein sequence ID" value="EHJ40133.1"/>
    <property type="molecule type" value="Genomic_DNA"/>
</dbReference>
<feature type="compositionally biased region" description="Gly residues" evidence="1">
    <location>
        <begin position="232"/>
        <end position="259"/>
    </location>
</feature>
<dbReference type="PATRIC" id="fig|1002367.3.peg.1150"/>
<feature type="compositionally biased region" description="Polar residues" evidence="1">
    <location>
        <begin position="185"/>
        <end position="199"/>
    </location>
</feature>
<evidence type="ECO:0000313" key="4">
    <source>
        <dbReference type="Proteomes" id="UP000004407"/>
    </source>
</evidence>
<evidence type="ECO:0008006" key="5">
    <source>
        <dbReference type="Google" id="ProtNLM"/>
    </source>
</evidence>
<evidence type="ECO:0000256" key="1">
    <source>
        <dbReference type="SAM" id="MobiDB-lite"/>
    </source>
</evidence>
<reference evidence="3 4" key="1">
    <citation type="submission" date="2011-08" db="EMBL/GenBank/DDBJ databases">
        <authorList>
            <person name="Weinstock G."/>
            <person name="Sodergren E."/>
            <person name="Clifton S."/>
            <person name="Fulton L."/>
            <person name="Fulton B."/>
            <person name="Courtney L."/>
            <person name="Fronick C."/>
            <person name="Harrison M."/>
            <person name="Strong C."/>
            <person name="Farmer C."/>
            <person name="Delahaunty K."/>
            <person name="Markovic C."/>
            <person name="Hall O."/>
            <person name="Minx P."/>
            <person name="Tomlinson C."/>
            <person name="Mitreva M."/>
            <person name="Hou S."/>
            <person name="Chen J."/>
            <person name="Wollam A."/>
            <person name="Pepin K.H."/>
            <person name="Johnson M."/>
            <person name="Bhonagiri V."/>
            <person name="Zhang X."/>
            <person name="Suruliraj S."/>
            <person name="Warren W."/>
            <person name="Chinwalla A."/>
            <person name="Mardis E.R."/>
            <person name="Wilson R.K."/>
        </authorList>
    </citation>
    <scope>NUCLEOTIDE SEQUENCE [LARGE SCALE GENOMIC DNA]</scope>
    <source>
        <strain evidence="3 4">DSM 18206</strain>
    </source>
</reference>
<feature type="signal peptide" evidence="2">
    <location>
        <begin position="1"/>
        <end position="20"/>
    </location>
</feature>
<dbReference type="eggNOG" id="ENOG5031JQ3">
    <property type="taxonomic scope" value="Bacteria"/>
</dbReference>
<feature type="compositionally biased region" description="Low complexity" evidence="1">
    <location>
        <begin position="202"/>
        <end position="231"/>
    </location>
</feature>
<comment type="caution">
    <text evidence="3">The sequence shown here is derived from an EMBL/GenBank/DDBJ whole genome shotgun (WGS) entry which is preliminary data.</text>
</comment>
<organism evidence="3 4">
    <name type="scientific">Leyella stercorea DSM 18206</name>
    <dbReference type="NCBI Taxonomy" id="1002367"/>
    <lineage>
        <taxon>Bacteria</taxon>
        <taxon>Pseudomonadati</taxon>
        <taxon>Bacteroidota</taxon>
        <taxon>Bacteroidia</taxon>
        <taxon>Bacteroidales</taxon>
        <taxon>Prevotellaceae</taxon>
        <taxon>Leyella</taxon>
    </lineage>
</organism>
<name>G6AXS5_9BACT</name>
<proteinExistence type="predicted"/>
<gene>
    <name evidence="3" type="ORF">HMPREF0673_01432</name>
</gene>
<protein>
    <recommendedName>
        <fullName evidence="5">DUF3300 domain-containing protein</fullName>
    </recommendedName>
</protein>
<feature type="chain" id="PRO_5003485631" description="DUF3300 domain-containing protein" evidence="2">
    <location>
        <begin position="21"/>
        <end position="259"/>
    </location>
</feature>
<feature type="region of interest" description="Disordered" evidence="1">
    <location>
        <begin position="181"/>
        <end position="259"/>
    </location>
</feature>
<dbReference type="AlphaFoldDB" id="G6AXS5"/>
<accession>G6AXS5</accession>
<dbReference type="Proteomes" id="UP000004407">
    <property type="component" value="Unassembled WGS sequence"/>
</dbReference>
<evidence type="ECO:0000313" key="3">
    <source>
        <dbReference type="EMBL" id="EHJ40133.1"/>
    </source>
</evidence>
<keyword evidence="2" id="KW-0732">Signal</keyword>
<evidence type="ECO:0000256" key="2">
    <source>
        <dbReference type="SAM" id="SignalP"/>
    </source>
</evidence>
<dbReference type="HOGENOM" id="CLU_1073076_0_0_10"/>
<sequence length="259" mass="30612">MIQRLLLAAIIGVISLPMMAQDDDMYFVPKKQSKDVIVFEKGDGTYDLAALDSTAMVMSDSAQYFDDMNDEFVYSRRMERFDDYYCPSLYSYWNDPYWYGAYSWYSPYRPYWSSRWNFYYSWYNPWYTPWYYDCWGWHYPHWGWGVPYVYYSYRGRPNPTRNFTASGFGSRVRYDNRTTTRTHRNSFGQRTTVRNNSRYDNNRQQNWQYNRRQNGQPSYGRNNGFGSNRGSFGNGFGGGSHNGGGFSGGSRGGGFGSRR</sequence>